<dbReference type="RefSeq" id="WP_144309479.1">
    <property type="nucleotide sequence ID" value="NZ_VMNK01000007.1"/>
</dbReference>
<reference evidence="2 3" key="1">
    <citation type="submission" date="2019-07" db="EMBL/GenBank/DDBJ databases">
        <title>The pathways for chlorine oxyanion respiration interact through the shared metabolite chlorate.</title>
        <authorList>
            <person name="Barnum T.P."/>
            <person name="Cheng Y."/>
            <person name="Hill K.A."/>
            <person name="Lucas L.N."/>
            <person name="Carlson H.K."/>
            <person name="Coates J.D."/>
        </authorList>
    </citation>
    <scope>NUCLEOTIDE SEQUENCE [LARGE SCALE GENOMIC DNA]</scope>
    <source>
        <strain evidence="2 3">SFB-3</strain>
    </source>
</reference>
<gene>
    <name evidence="2" type="ORF">FHP91_10115</name>
</gene>
<comment type="caution">
    <text evidence="2">The sequence shown here is derived from an EMBL/GenBank/DDBJ whole genome shotgun (WGS) entry which is preliminary data.</text>
</comment>
<sequence>MKIPMTEYLAIDLDREMWECRCCGHVIQSARENYKKGLLVYDRNPREIHKPLLDTTKYQRSFAPDPAWCALLEYYCPSCGTLVETEYTVPGHPPLHDMEFDIDALRAQWKDRPAPASVEIPDDDERIRKLRETHAH</sequence>
<accession>A0A557QWE9</accession>
<keyword evidence="3" id="KW-1185">Reference proteome</keyword>
<dbReference type="AlphaFoldDB" id="A0A557QWE9"/>
<protein>
    <submittedName>
        <fullName evidence="2">Acetone carboxylase subunit gamma</fullName>
    </submittedName>
</protein>
<organism evidence="2 3">
    <name type="scientific">Denitromonas halophila</name>
    <dbReference type="NCBI Taxonomy" id="1629404"/>
    <lineage>
        <taxon>Bacteria</taxon>
        <taxon>Pseudomonadati</taxon>
        <taxon>Pseudomonadota</taxon>
        <taxon>Betaproteobacteria</taxon>
        <taxon>Rhodocyclales</taxon>
        <taxon>Zoogloeaceae</taxon>
        <taxon>Denitromonas</taxon>
    </lineage>
</organism>
<dbReference type="InterPro" id="IPR016750">
    <property type="entry name" value="Aceto_COase_bsu/gsu"/>
</dbReference>
<dbReference type="OrthoDB" id="8688459at2"/>
<dbReference type="EMBL" id="VMNK01000007">
    <property type="protein sequence ID" value="TVO57240.1"/>
    <property type="molecule type" value="Genomic_DNA"/>
</dbReference>
<dbReference type="Pfam" id="PF08882">
    <property type="entry name" value="Acetone_carb_G"/>
    <property type="match status" value="1"/>
</dbReference>
<evidence type="ECO:0000313" key="3">
    <source>
        <dbReference type="Proteomes" id="UP000319502"/>
    </source>
</evidence>
<dbReference type="Proteomes" id="UP000319502">
    <property type="component" value="Unassembled WGS sequence"/>
</dbReference>
<dbReference type="PROSITE" id="PS00028">
    <property type="entry name" value="ZINC_FINGER_C2H2_1"/>
    <property type="match status" value="1"/>
</dbReference>
<name>A0A557QWE9_9RHOO</name>
<dbReference type="InterPro" id="IPR013087">
    <property type="entry name" value="Znf_C2H2_type"/>
</dbReference>
<evidence type="ECO:0000313" key="2">
    <source>
        <dbReference type="EMBL" id="TVO57240.1"/>
    </source>
</evidence>
<evidence type="ECO:0000259" key="1">
    <source>
        <dbReference type="PROSITE" id="PS00028"/>
    </source>
</evidence>
<proteinExistence type="predicted"/>
<feature type="domain" description="C2H2-type" evidence="1">
    <location>
        <begin position="76"/>
        <end position="96"/>
    </location>
</feature>